<keyword evidence="2" id="KW-1185">Reference proteome</keyword>
<dbReference type="AlphaFoldDB" id="A0A4V2YEA0"/>
<evidence type="ECO:0000313" key="2">
    <source>
        <dbReference type="Proteomes" id="UP000295172"/>
    </source>
</evidence>
<sequence>MRRRDERGSSLLLVLVVITVVATALAALLSRTDAAQRVSKSLRQETVAAYAADGAMEAAINNLRNSNYNGESGQRCFGLSDTLSLVLFNGLDSAAVTCRPDPKQVIVQCDGSDCNRPDNAILTLGRIPGEDGLTVDQPADSVLQIHGDVASNSTVNVATGKLSATGSVSARDGCFGDLLGDPLCNLTVLPGGEDPAYPSPLSTAPVHRALPGCTTPNSVVTFLPGYYDDAAGLTAMMSSGSACRGSTWWFTPGLYYFDFHNTTNPLLDSGENVWTVGSGNLVGGTLSGGATVIPGACASPLGGSTGGVQFIFGGDSRLDIKGGKAELCGSYSPTRLPIALRGLTSGTESSVALSALKPSAVSPVSKFGLTATPSRLSTVDGVAARWTSSVAVDTAPVTINGFAPAAVIPAGSVLESAVLKITHRHSDPGSTDRLDVSVDVGSGAPLTASVTGGPGGSAYRTETIPLDPDRTGSLARAVYGGTFTGASVSLTAGLTTAGDTEDVDAVSLELEYTPPALRAADGCVTEGPYPSDSSACALASGRLFVQGAVYAPDGVLDLTVGPGTAPAVRGGVVIRALRITATGTLSGVAIDVPDDSPAFTFGLQLTAYICPGALICAPGGRPALQARIGLIDADPTAPVAGRRAVTVLGWWRPG</sequence>
<proteinExistence type="predicted"/>
<dbReference type="Proteomes" id="UP000295172">
    <property type="component" value="Unassembled WGS sequence"/>
</dbReference>
<dbReference type="OrthoDB" id="3755818at2"/>
<dbReference type="EMBL" id="SMKR01000134">
    <property type="protein sequence ID" value="TDD18386.1"/>
    <property type="molecule type" value="Genomic_DNA"/>
</dbReference>
<dbReference type="RefSeq" id="WP_132324645.1">
    <property type="nucleotide sequence ID" value="NZ_SMKR01000134.1"/>
</dbReference>
<organism evidence="1 2">
    <name type="scientific">Kribbella turkmenica</name>
    <dbReference type="NCBI Taxonomy" id="2530375"/>
    <lineage>
        <taxon>Bacteria</taxon>
        <taxon>Bacillati</taxon>
        <taxon>Actinomycetota</taxon>
        <taxon>Actinomycetes</taxon>
        <taxon>Propionibacteriales</taxon>
        <taxon>Kribbellaceae</taxon>
        <taxon>Kribbella</taxon>
    </lineage>
</organism>
<accession>A0A4V2YEA0</accession>
<name>A0A4V2YEA0_9ACTN</name>
<reference evidence="1 2" key="1">
    <citation type="submission" date="2019-02" db="EMBL/GenBank/DDBJ databases">
        <title>Draft genome sequences of novel Actinobacteria.</title>
        <authorList>
            <person name="Sahin N."/>
            <person name="Ay H."/>
            <person name="Saygin H."/>
        </authorList>
    </citation>
    <scope>NUCLEOTIDE SEQUENCE [LARGE SCALE GENOMIC DNA]</scope>
    <source>
        <strain evidence="1 2">16K104</strain>
    </source>
</reference>
<evidence type="ECO:0000313" key="1">
    <source>
        <dbReference type="EMBL" id="TDD18386.1"/>
    </source>
</evidence>
<gene>
    <name evidence="1" type="ORF">E1218_26090</name>
</gene>
<comment type="caution">
    <text evidence="1">The sequence shown here is derived from an EMBL/GenBank/DDBJ whole genome shotgun (WGS) entry which is preliminary data.</text>
</comment>
<protein>
    <submittedName>
        <fullName evidence="1">Uncharacterized protein</fullName>
    </submittedName>
</protein>